<reference evidence="2 3" key="1">
    <citation type="submission" date="2016-08" db="EMBL/GenBank/DDBJ databases">
        <title>Analysis of Carbohydrate Active Enzymes in Thermogemmatispora T81 Reveals Carbohydrate Degradation Ability.</title>
        <authorList>
            <person name="Tomazini A."/>
            <person name="Lal S."/>
            <person name="Stott M."/>
            <person name="Henrissat B."/>
            <person name="Polikarpov I."/>
            <person name="Sparling R."/>
            <person name="Levin D.B."/>
        </authorList>
    </citation>
    <scope>NUCLEOTIDE SEQUENCE [LARGE SCALE GENOMIC DNA]</scope>
    <source>
        <strain evidence="2 3">T81</strain>
    </source>
</reference>
<accession>A0A328VQ67</accession>
<dbReference type="Pfam" id="PF02641">
    <property type="entry name" value="DUF190"/>
    <property type="match status" value="1"/>
</dbReference>
<sequence>MVYNGSGFGTAHEQPPTRAGKRLRIFVGEAEEWQGRPLYRAILEAAQRHQLAGATVLRGIEGFGPDHHLVSERLPDIADNLPLLIELVDSEEQIERFLPVLQDMVARGLMTLTPVTMVFPPAWQEQPR</sequence>
<name>A0A328VQ67_9CHLR</name>
<evidence type="ECO:0000256" key="1">
    <source>
        <dbReference type="ARBA" id="ARBA00010554"/>
    </source>
</evidence>
<dbReference type="PANTHER" id="PTHR35983">
    <property type="entry name" value="UPF0166 PROTEIN TM_0021"/>
    <property type="match status" value="1"/>
</dbReference>
<evidence type="ECO:0000313" key="2">
    <source>
        <dbReference type="EMBL" id="RAQ97833.1"/>
    </source>
</evidence>
<protein>
    <submittedName>
        <fullName evidence="2">Uncharacterized protein</fullName>
    </submittedName>
</protein>
<keyword evidence="3" id="KW-1185">Reference proteome</keyword>
<dbReference type="PANTHER" id="PTHR35983:SF1">
    <property type="entry name" value="UPF0166 PROTEIN TM_0021"/>
    <property type="match status" value="1"/>
</dbReference>
<dbReference type="EMBL" id="MCIF01000002">
    <property type="protein sequence ID" value="RAQ97833.1"/>
    <property type="molecule type" value="Genomic_DNA"/>
</dbReference>
<organism evidence="2 3">
    <name type="scientific">Thermogemmatispora tikiterensis</name>
    <dbReference type="NCBI Taxonomy" id="1825093"/>
    <lineage>
        <taxon>Bacteria</taxon>
        <taxon>Bacillati</taxon>
        <taxon>Chloroflexota</taxon>
        <taxon>Ktedonobacteria</taxon>
        <taxon>Thermogemmatisporales</taxon>
        <taxon>Thermogemmatisporaceae</taxon>
        <taxon>Thermogemmatispora</taxon>
    </lineage>
</organism>
<evidence type="ECO:0000313" key="3">
    <source>
        <dbReference type="Proteomes" id="UP000248706"/>
    </source>
</evidence>
<dbReference type="InterPro" id="IPR011322">
    <property type="entry name" value="N-reg_PII-like_a/b"/>
</dbReference>
<gene>
    <name evidence="2" type="ORF">A4R35_19995</name>
</gene>
<dbReference type="Gene3D" id="3.30.70.120">
    <property type="match status" value="1"/>
</dbReference>
<dbReference type="Proteomes" id="UP000248706">
    <property type="component" value="Unassembled WGS sequence"/>
</dbReference>
<dbReference type="InterPro" id="IPR003793">
    <property type="entry name" value="UPF0166"/>
</dbReference>
<dbReference type="SUPFAM" id="SSF54913">
    <property type="entry name" value="GlnB-like"/>
    <property type="match status" value="1"/>
</dbReference>
<proteinExistence type="inferred from homology"/>
<comment type="caution">
    <text evidence="2">The sequence shown here is derived from an EMBL/GenBank/DDBJ whole genome shotgun (WGS) entry which is preliminary data.</text>
</comment>
<dbReference type="RefSeq" id="WP_189362096.1">
    <property type="nucleotide sequence ID" value="NZ_MCIF01000002.1"/>
</dbReference>
<comment type="similarity">
    <text evidence="1">Belongs to the UPF0166 family.</text>
</comment>
<dbReference type="AlphaFoldDB" id="A0A328VQ67"/>
<dbReference type="InterPro" id="IPR015867">
    <property type="entry name" value="N-reg_PII/ATP_PRibTrfase_C"/>
</dbReference>